<evidence type="ECO:0000313" key="10">
    <source>
        <dbReference type="EMBL" id="MDA3730624.1"/>
    </source>
</evidence>
<dbReference type="NCBIfam" id="TIGR00380">
    <property type="entry name" value="cobal_cbiB"/>
    <property type="match status" value="1"/>
</dbReference>
<dbReference type="PANTHER" id="PTHR34308:SF1">
    <property type="entry name" value="COBALAMIN BIOSYNTHESIS PROTEIN CBIB"/>
    <property type="match status" value="1"/>
</dbReference>
<dbReference type="PANTHER" id="PTHR34308">
    <property type="entry name" value="COBALAMIN BIOSYNTHESIS PROTEIN CBIB"/>
    <property type="match status" value="1"/>
</dbReference>
<keyword evidence="5 9" id="KW-0169">Cobalamin biosynthesis</keyword>
<dbReference type="GO" id="GO:0015420">
    <property type="term" value="F:ABC-type vitamin B12 transporter activity"/>
    <property type="evidence" value="ECO:0007669"/>
    <property type="project" value="UniProtKB-UniRule"/>
</dbReference>
<dbReference type="GO" id="GO:0005886">
    <property type="term" value="C:plasma membrane"/>
    <property type="evidence" value="ECO:0007669"/>
    <property type="project" value="UniProtKB-SubCell"/>
</dbReference>
<dbReference type="AlphaFoldDB" id="A0AA42IZQ7"/>
<evidence type="ECO:0000256" key="5">
    <source>
        <dbReference type="ARBA" id="ARBA00022573"/>
    </source>
</evidence>
<dbReference type="GO" id="GO:0009236">
    <property type="term" value="P:cobalamin biosynthetic process"/>
    <property type="evidence" value="ECO:0007669"/>
    <property type="project" value="UniProtKB-UniRule"/>
</dbReference>
<comment type="subcellular location">
    <subcellularLocation>
        <location evidence="1 9">Cell membrane</location>
        <topology evidence="1 9">Multi-pass membrane protein</topology>
    </subcellularLocation>
</comment>
<feature type="transmembrane region" description="Helical" evidence="9">
    <location>
        <begin position="59"/>
        <end position="82"/>
    </location>
</feature>
<keyword evidence="11" id="KW-1185">Reference proteome</keyword>
<proteinExistence type="inferred from homology"/>
<keyword evidence="6 9" id="KW-0812">Transmembrane</keyword>
<comment type="caution">
    <text evidence="9">Lacks conserved residue(s) required for the propagation of feature annotation.</text>
</comment>
<dbReference type="HAMAP" id="MF_00024">
    <property type="entry name" value="CobD_CbiB"/>
    <property type="match status" value="1"/>
</dbReference>
<keyword evidence="7 9" id="KW-1133">Transmembrane helix</keyword>
<evidence type="ECO:0000256" key="1">
    <source>
        <dbReference type="ARBA" id="ARBA00004651"/>
    </source>
</evidence>
<evidence type="ECO:0000256" key="2">
    <source>
        <dbReference type="ARBA" id="ARBA00004953"/>
    </source>
</evidence>
<dbReference type="Pfam" id="PF03186">
    <property type="entry name" value="CobD_Cbib"/>
    <property type="match status" value="1"/>
</dbReference>
<keyword evidence="4 9" id="KW-1003">Cell membrane</keyword>
<evidence type="ECO:0000256" key="7">
    <source>
        <dbReference type="ARBA" id="ARBA00022989"/>
    </source>
</evidence>
<feature type="transmembrane region" description="Helical" evidence="9">
    <location>
        <begin position="299"/>
        <end position="318"/>
    </location>
</feature>
<dbReference type="Proteomes" id="UP001169242">
    <property type="component" value="Unassembled WGS sequence"/>
</dbReference>
<name>A0AA42IZQ7_9FIRM</name>
<feature type="transmembrane region" description="Helical" evidence="9">
    <location>
        <begin position="215"/>
        <end position="235"/>
    </location>
</feature>
<organism evidence="10 11">
    <name type="scientific">Holtiella tumoricola</name>
    <dbReference type="NCBI Taxonomy" id="3018743"/>
    <lineage>
        <taxon>Bacteria</taxon>
        <taxon>Bacillati</taxon>
        <taxon>Bacillota</taxon>
        <taxon>Clostridia</taxon>
        <taxon>Lachnospirales</taxon>
        <taxon>Cellulosilyticaceae</taxon>
        <taxon>Holtiella</taxon>
    </lineage>
</organism>
<evidence type="ECO:0000256" key="4">
    <source>
        <dbReference type="ARBA" id="ARBA00022475"/>
    </source>
</evidence>
<dbReference type="RefSeq" id="WP_271011201.1">
    <property type="nucleotide sequence ID" value="NZ_JAQIFT010000016.1"/>
</dbReference>
<comment type="similarity">
    <text evidence="3 9">Belongs to the CobD/CbiB family.</text>
</comment>
<comment type="function">
    <text evidence="9">Converts cobyric acid to cobinamide by the addition of aminopropanol on the F carboxylic group.</text>
</comment>
<sequence length="320" mass="35264">MKSIILITVCAFILDLLLGDPYHFPHPVRAIGTLITKGEKWIRSWIPQTKKGERIGGTILVIAVVGITFFVSLTVITLAYWIHPVVGFILQVIMGYQVLATKSLKDESMKVYIALKKHDLEGARYAVSMIVGRDTASLDEQGVAKAAIETVAENTSDGIIGPLFYLVIGGVPLAYLYKAINTLDSMIGYKNDKYQYFGTFGAKLDDVANYIPARISAYLMILASGLCGMSIKGAYKIYKRDRYNHKSPNSAHTEAACAGALEIQLAGDAYYFGKKCEKPTIGDSIRPVETEDIKRTNQLMYATCILGLLVFIAIRAIVMR</sequence>
<keyword evidence="8 9" id="KW-0472">Membrane</keyword>
<feature type="transmembrane region" description="Helical" evidence="9">
    <location>
        <begin position="163"/>
        <end position="180"/>
    </location>
</feature>
<protein>
    <recommendedName>
        <fullName evidence="9">Cobalamin biosynthesis protein CobD</fullName>
    </recommendedName>
</protein>
<gene>
    <name evidence="10" type="primary">cbiB</name>
    <name evidence="9" type="synonym">cobD</name>
    <name evidence="10" type="ORF">PBV87_03815</name>
</gene>
<accession>A0AA42IZQ7</accession>
<comment type="caution">
    <text evidence="10">The sequence shown here is derived from an EMBL/GenBank/DDBJ whole genome shotgun (WGS) entry which is preliminary data.</text>
</comment>
<dbReference type="GO" id="GO:0048472">
    <property type="term" value="F:threonine-phosphate decarboxylase activity"/>
    <property type="evidence" value="ECO:0007669"/>
    <property type="project" value="InterPro"/>
</dbReference>
<evidence type="ECO:0000313" key="11">
    <source>
        <dbReference type="Proteomes" id="UP001169242"/>
    </source>
</evidence>
<evidence type="ECO:0000256" key="3">
    <source>
        <dbReference type="ARBA" id="ARBA00006263"/>
    </source>
</evidence>
<comment type="pathway">
    <text evidence="2 9">Cofactor biosynthesis; adenosylcobalamin biosynthesis.</text>
</comment>
<reference evidence="10" key="1">
    <citation type="journal article" date="2023" name="Int. J. Syst. Evol. Microbiol.">
        <title>&lt;i&gt;Holtiella tumoricola&lt;/i&gt; gen. nov. sp. nov., isolated from a human clinical sample.</title>
        <authorList>
            <person name="Allen-Vercoe E."/>
            <person name="Daigneault M.C."/>
            <person name="Vancuren S.J."/>
            <person name="Cochrane K."/>
            <person name="O'Neal L.L."/>
            <person name="Sankaranarayanan K."/>
            <person name="Lawson P.A."/>
        </authorList>
    </citation>
    <scope>NUCLEOTIDE SEQUENCE</scope>
    <source>
        <strain evidence="10">CC70A</strain>
    </source>
</reference>
<dbReference type="InterPro" id="IPR004485">
    <property type="entry name" value="Cobalamin_biosynth_CobD/CbiB"/>
</dbReference>
<evidence type="ECO:0000256" key="6">
    <source>
        <dbReference type="ARBA" id="ARBA00022692"/>
    </source>
</evidence>
<evidence type="ECO:0000256" key="9">
    <source>
        <dbReference type="HAMAP-Rule" id="MF_00024"/>
    </source>
</evidence>
<dbReference type="EMBL" id="JAQIFT010000016">
    <property type="protein sequence ID" value="MDA3730624.1"/>
    <property type="molecule type" value="Genomic_DNA"/>
</dbReference>
<evidence type="ECO:0000256" key="8">
    <source>
        <dbReference type="ARBA" id="ARBA00023136"/>
    </source>
</evidence>